<dbReference type="NCBIfam" id="TIGR00675">
    <property type="entry name" value="dcm"/>
    <property type="match status" value="2"/>
</dbReference>
<dbReference type="PROSITE" id="PS51679">
    <property type="entry name" value="SAM_MT_C5"/>
    <property type="match status" value="2"/>
</dbReference>
<evidence type="ECO:0000256" key="7">
    <source>
        <dbReference type="RuleBase" id="RU000417"/>
    </source>
</evidence>
<evidence type="ECO:0000313" key="8">
    <source>
        <dbReference type="EMBL" id="PAK21370.1"/>
    </source>
</evidence>
<dbReference type="SUPFAM" id="SSF53335">
    <property type="entry name" value="S-adenosyl-L-methionine-dependent methyltransferases"/>
    <property type="match status" value="2"/>
</dbReference>
<feature type="active site" evidence="5">
    <location>
        <position position="420"/>
    </location>
</feature>
<dbReference type="RefSeq" id="WP_095334783.1">
    <property type="nucleotide sequence ID" value="NZ_NQNY01000006.1"/>
</dbReference>
<dbReference type="InterPro" id="IPR029063">
    <property type="entry name" value="SAM-dependent_MTases_sf"/>
</dbReference>
<dbReference type="InterPro" id="IPR031303">
    <property type="entry name" value="C5_meth_CS"/>
</dbReference>
<name>A0A269TJK7_9BACT</name>
<dbReference type="Proteomes" id="UP000216943">
    <property type="component" value="Unassembled WGS sequence"/>
</dbReference>
<dbReference type="InterPro" id="IPR018117">
    <property type="entry name" value="C5_DNA_meth_AS"/>
</dbReference>
<keyword evidence="1 5" id="KW-0489">Methyltransferase</keyword>
<dbReference type="Gene3D" id="3.40.50.150">
    <property type="entry name" value="Vaccinia Virus protein VP39"/>
    <property type="match status" value="2"/>
</dbReference>
<evidence type="ECO:0000256" key="4">
    <source>
        <dbReference type="ARBA" id="ARBA00022747"/>
    </source>
</evidence>
<dbReference type="PANTHER" id="PTHR46098:SF1">
    <property type="entry name" value="TRNA (CYTOSINE(38)-C(5))-METHYLTRANSFERASE"/>
    <property type="match status" value="1"/>
</dbReference>
<proteinExistence type="inferred from homology"/>
<evidence type="ECO:0000256" key="5">
    <source>
        <dbReference type="PROSITE-ProRule" id="PRU01016"/>
    </source>
</evidence>
<dbReference type="InterPro" id="IPR050750">
    <property type="entry name" value="C5-MTase"/>
</dbReference>
<keyword evidence="2 5" id="KW-0808">Transferase</keyword>
<dbReference type="Gene3D" id="3.90.120.10">
    <property type="entry name" value="DNA Methylase, subunit A, domain 2"/>
    <property type="match status" value="2"/>
</dbReference>
<dbReference type="PROSITE" id="PS00095">
    <property type="entry name" value="C5_MTASE_2"/>
    <property type="match status" value="1"/>
</dbReference>
<comment type="caution">
    <text evidence="8">The sequence shown here is derived from an EMBL/GenBank/DDBJ whole genome shotgun (WGS) entry which is preliminary data.</text>
</comment>
<comment type="catalytic activity">
    <reaction evidence="7">
        <text>a 2'-deoxycytidine in DNA + S-adenosyl-L-methionine = a 5-methyl-2'-deoxycytidine in DNA + S-adenosyl-L-homocysteine + H(+)</text>
        <dbReference type="Rhea" id="RHEA:13681"/>
        <dbReference type="Rhea" id="RHEA-COMP:11369"/>
        <dbReference type="Rhea" id="RHEA-COMP:11370"/>
        <dbReference type="ChEBI" id="CHEBI:15378"/>
        <dbReference type="ChEBI" id="CHEBI:57856"/>
        <dbReference type="ChEBI" id="CHEBI:59789"/>
        <dbReference type="ChEBI" id="CHEBI:85452"/>
        <dbReference type="ChEBI" id="CHEBI:85454"/>
        <dbReference type="EC" id="2.1.1.37"/>
    </reaction>
</comment>
<evidence type="ECO:0000256" key="6">
    <source>
        <dbReference type="RuleBase" id="RU000416"/>
    </source>
</evidence>
<evidence type="ECO:0000256" key="3">
    <source>
        <dbReference type="ARBA" id="ARBA00022691"/>
    </source>
</evidence>
<dbReference type="Pfam" id="PF00145">
    <property type="entry name" value="DNA_methylase"/>
    <property type="match status" value="2"/>
</dbReference>
<dbReference type="GO" id="GO:0032259">
    <property type="term" value="P:methylation"/>
    <property type="evidence" value="ECO:0007669"/>
    <property type="project" value="UniProtKB-KW"/>
</dbReference>
<organism evidence="8 9">
    <name type="scientific">Mycoplasmopsis agassizii</name>
    <dbReference type="NCBI Taxonomy" id="33922"/>
    <lineage>
        <taxon>Bacteria</taxon>
        <taxon>Bacillati</taxon>
        <taxon>Mycoplasmatota</taxon>
        <taxon>Mycoplasmoidales</taxon>
        <taxon>Metamycoplasmataceae</taxon>
        <taxon>Mycoplasmopsis</taxon>
    </lineage>
</organism>
<dbReference type="InterPro" id="IPR001525">
    <property type="entry name" value="C5_MeTfrase"/>
</dbReference>
<dbReference type="CDD" id="cd00315">
    <property type="entry name" value="Cyt_C5_DNA_methylase"/>
    <property type="match status" value="2"/>
</dbReference>
<keyword evidence="4" id="KW-0680">Restriction system</keyword>
<dbReference type="OrthoDB" id="9813719at2"/>
<evidence type="ECO:0000313" key="9">
    <source>
        <dbReference type="Proteomes" id="UP000216943"/>
    </source>
</evidence>
<dbReference type="GO" id="GO:0009307">
    <property type="term" value="P:DNA restriction-modification system"/>
    <property type="evidence" value="ECO:0007669"/>
    <property type="project" value="UniProtKB-KW"/>
</dbReference>
<sequence length="664" mass="75125">MNKLKVIDLFCGVGGFSYGFEMTNLYEVVLGVDIWETALNTFKKNHSSTNLLLNDITKVELSYWEKYKNKIDVIIAGPPCQGFSMSGKREINDVRNTLFEQVVNVAEIIEPKYIVIENVVGLLSMKNDQGEDIKELIQKSFENIGYRVNYKVLNAADYGVPQSRKRVIFLISKNYPLDFPDPIYDKENYVTVGDALGNVDPDGDIYFCPSTKYQKLMEGNSKITNHSRRISNELVTKRMSYIPQGGNWQNIPIELGTGGGTHSNAYKRLDSNKPSITIKHAAKAMIIHPLKDRILTVREVARLQSFHDNFEFTGSNSDQHQQLANAVPPLLGKAIAEQIYKNISFENETQLKFIDLFSGLGGFRLAFEKNNCKCVFSSEIDKYAVETYKENFNETPKGDITKIDSNDIPNHDILCAGFPCQSFSVAGKRLGFNDARGTLFFEIARILKDKQPNAFILENVKGIINHDGGKTLETILNIINDLGYSYQYKVLNSKDFGIPQSRERWYCIGIKNGLNVTAEDFVFPTKSERKINLNQIIKPNNDPKYRITETAKKNIDFFITKKNVEVKNNSLAYEIRPSRCQFKLDGIAPTLTAKMGTGGNNIPVVINQNRKLTEGECLQIMGYPKSYKIKKGYQSYKQIGNSVVVPVIEKLAEELVRILKTKTI</sequence>
<dbReference type="AlphaFoldDB" id="A0A269TJK7"/>
<dbReference type="EMBL" id="NQNY01000006">
    <property type="protein sequence ID" value="PAK21370.1"/>
    <property type="molecule type" value="Genomic_DNA"/>
</dbReference>
<keyword evidence="3 5" id="KW-0949">S-adenosyl-L-methionine</keyword>
<dbReference type="REBASE" id="265895">
    <property type="entry name" value="M.Mag723ORF2410P"/>
</dbReference>
<gene>
    <name evidence="8" type="ORF">CJJ23_02410</name>
</gene>
<dbReference type="EC" id="2.1.1.37" evidence="7"/>
<dbReference type="PANTHER" id="PTHR46098">
    <property type="entry name" value="TRNA (CYTOSINE(38)-C(5))-METHYLTRANSFERASE"/>
    <property type="match status" value="1"/>
</dbReference>
<evidence type="ECO:0000256" key="2">
    <source>
        <dbReference type="ARBA" id="ARBA00022679"/>
    </source>
</evidence>
<dbReference type="PRINTS" id="PR00105">
    <property type="entry name" value="C5METTRFRASE"/>
</dbReference>
<evidence type="ECO:0000256" key="1">
    <source>
        <dbReference type="ARBA" id="ARBA00022603"/>
    </source>
</evidence>
<protein>
    <recommendedName>
        <fullName evidence="7">Cytosine-specific methyltransferase</fullName>
        <ecNumber evidence="7">2.1.1.37</ecNumber>
    </recommendedName>
</protein>
<accession>A0A269TJK7</accession>
<dbReference type="PROSITE" id="PS00094">
    <property type="entry name" value="C5_MTASE_1"/>
    <property type="match status" value="2"/>
</dbReference>
<feature type="active site" evidence="5">
    <location>
        <position position="80"/>
    </location>
</feature>
<reference evidence="9" key="1">
    <citation type="submission" date="2017-08" db="EMBL/GenBank/DDBJ databases">
        <authorList>
            <person name="Alvarez-Ponce D."/>
            <person name="Weitzman C.L."/>
            <person name="Tillett R.L."/>
            <person name="Sandmeier F.C."/>
            <person name="Tracy C.R."/>
        </authorList>
    </citation>
    <scope>NUCLEOTIDE SEQUENCE [LARGE SCALE GENOMIC DNA]</scope>
    <source>
        <strain evidence="9">723</strain>
    </source>
</reference>
<dbReference type="GO" id="GO:0003886">
    <property type="term" value="F:DNA (cytosine-5-)-methyltransferase activity"/>
    <property type="evidence" value="ECO:0007669"/>
    <property type="project" value="UniProtKB-EC"/>
</dbReference>
<comment type="similarity">
    <text evidence="5 6">Belongs to the class I-like SAM-binding methyltransferase superfamily. C5-methyltransferase family.</text>
</comment>